<comment type="caution">
    <text evidence="1">The sequence shown here is derived from an EMBL/GenBank/DDBJ whole genome shotgun (WGS) entry which is preliminary data.</text>
</comment>
<proteinExistence type="predicted"/>
<dbReference type="EMBL" id="LNQE01000400">
    <property type="protein sequence ID" value="KUG26823.1"/>
    <property type="molecule type" value="Genomic_DNA"/>
</dbReference>
<name>A0A0W8G100_9ZZZZ</name>
<dbReference type="Gene3D" id="3.30.70.920">
    <property type="match status" value="1"/>
</dbReference>
<organism evidence="1">
    <name type="scientific">hydrocarbon metagenome</name>
    <dbReference type="NCBI Taxonomy" id="938273"/>
    <lineage>
        <taxon>unclassified sequences</taxon>
        <taxon>metagenomes</taxon>
        <taxon>ecological metagenomes</taxon>
    </lineage>
</organism>
<evidence type="ECO:0000313" key="1">
    <source>
        <dbReference type="EMBL" id="KUG26823.1"/>
    </source>
</evidence>
<dbReference type="InterPro" id="IPR005623">
    <property type="entry name" value="Chaperone_NapD_NO3_reduct"/>
</dbReference>
<accession>A0A0W8G100</accession>
<dbReference type="Pfam" id="PF03927">
    <property type="entry name" value="NapD"/>
    <property type="match status" value="1"/>
</dbReference>
<protein>
    <submittedName>
        <fullName evidence="1">Uncharacterized protein</fullName>
    </submittedName>
</protein>
<reference evidence="1" key="1">
    <citation type="journal article" date="2015" name="Proc. Natl. Acad. Sci. U.S.A.">
        <title>Networks of energetic and metabolic interactions define dynamics in microbial communities.</title>
        <authorList>
            <person name="Embree M."/>
            <person name="Liu J.K."/>
            <person name="Al-Bassam M.M."/>
            <person name="Zengler K."/>
        </authorList>
    </citation>
    <scope>NUCLEOTIDE SEQUENCE</scope>
</reference>
<sequence>MIIASMIVRTDPEKVNDVLLELQKLPNVTTHGVYKESNIIILVEAESDDKLKDLGRYINSEFDGVYGTYPTFVSADEDIEVESVN</sequence>
<gene>
    <name evidence="1" type="ORF">ASZ90_003339</name>
</gene>
<dbReference type="AlphaFoldDB" id="A0A0W8G100"/>